<dbReference type="AlphaFoldDB" id="G3VCM8"/>
<evidence type="ECO:0000313" key="6">
    <source>
        <dbReference type="Ensembl" id="ENSSHAP00000000932.2"/>
    </source>
</evidence>
<evidence type="ECO:0000256" key="3">
    <source>
        <dbReference type="ARBA" id="ARBA00022525"/>
    </source>
</evidence>
<comment type="subcellular location">
    <subcellularLocation>
        <location evidence="1">Secreted</location>
    </subcellularLocation>
</comment>
<reference evidence="6 7" key="1">
    <citation type="journal article" date="2011" name="Proc. Natl. Acad. Sci. U.S.A.">
        <title>Genetic diversity and population structure of the endangered marsupial Sarcophilus harrisii (Tasmanian devil).</title>
        <authorList>
            <person name="Miller W."/>
            <person name="Hayes V.M."/>
            <person name="Ratan A."/>
            <person name="Petersen D.C."/>
            <person name="Wittekindt N.E."/>
            <person name="Miller J."/>
            <person name="Walenz B."/>
            <person name="Knight J."/>
            <person name="Qi J."/>
            <person name="Zhao F."/>
            <person name="Wang Q."/>
            <person name="Bedoya-Reina O.C."/>
            <person name="Katiyar N."/>
            <person name="Tomsho L.P."/>
            <person name="Kasson L.M."/>
            <person name="Hardie R.A."/>
            <person name="Woodbridge P."/>
            <person name="Tindall E.A."/>
            <person name="Bertelsen M.F."/>
            <person name="Dixon D."/>
            <person name="Pyecroft S."/>
            <person name="Helgen K.M."/>
            <person name="Lesk A.M."/>
            <person name="Pringle T.H."/>
            <person name="Patterson N."/>
            <person name="Zhang Y."/>
            <person name="Kreiss A."/>
            <person name="Woods G.M."/>
            <person name="Jones M.E."/>
            <person name="Schuster S.C."/>
        </authorList>
    </citation>
    <scope>NUCLEOTIDE SEQUENCE [LARGE SCALE GENOMIC DNA]</scope>
</reference>
<reference evidence="6" key="2">
    <citation type="submission" date="2025-08" db="UniProtKB">
        <authorList>
            <consortium name="Ensembl"/>
        </authorList>
    </citation>
    <scope>IDENTIFICATION</scope>
</reference>
<dbReference type="Gene3D" id="3.10.450.10">
    <property type="match status" value="1"/>
</dbReference>
<dbReference type="FunFam" id="3.10.450.10:FF:000003">
    <property type="entry name" value="Cathelicidin antimicrobial peptide"/>
    <property type="match status" value="1"/>
</dbReference>
<comment type="similarity">
    <text evidence="2">Belongs to the cathelicidin family.</text>
</comment>
<dbReference type="GeneID" id="100917839"/>
<gene>
    <name evidence="6" type="primary">LOC100917839</name>
</gene>
<evidence type="ECO:0008006" key="8">
    <source>
        <dbReference type="Google" id="ProtNLM"/>
    </source>
</evidence>
<dbReference type="PANTHER" id="PTHR10206">
    <property type="entry name" value="CATHELICIDIN"/>
    <property type="match status" value="1"/>
</dbReference>
<dbReference type="GO" id="GO:0005615">
    <property type="term" value="C:extracellular space"/>
    <property type="evidence" value="ECO:0007669"/>
    <property type="project" value="TreeGrafter"/>
</dbReference>
<protein>
    <recommendedName>
        <fullName evidence="8">Cathelicidin antimicrobial peptide</fullName>
    </recommendedName>
</protein>
<accession>G3VCM8</accession>
<dbReference type="FunCoup" id="G3VCM8">
    <property type="interactions" value="218"/>
</dbReference>
<dbReference type="GO" id="GO:0050829">
    <property type="term" value="P:defense response to Gram-negative bacterium"/>
    <property type="evidence" value="ECO:0007669"/>
    <property type="project" value="TreeGrafter"/>
</dbReference>
<evidence type="ECO:0000256" key="1">
    <source>
        <dbReference type="ARBA" id="ARBA00004613"/>
    </source>
</evidence>
<name>G3VCM8_SARHA</name>
<dbReference type="Pfam" id="PF00666">
    <property type="entry name" value="Cathelicidins"/>
    <property type="match status" value="1"/>
</dbReference>
<reference evidence="6" key="3">
    <citation type="submission" date="2025-09" db="UniProtKB">
        <authorList>
            <consortium name="Ensembl"/>
        </authorList>
    </citation>
    <scope>IDENTIFICATION</scope>
</reference>
<dbReference type="InParanoid" id="G3VCM8"/>
<keyword evidence="7" id="KW-1185">Reference proteome</keyword>
<dbReference type="RefSeq" id="XP_031816922.1">
    <property type="nucleotide sequence ID" value="XM_031961062.1"/>
</dbReference>
<dbReference type="GO" id="GO:0061844">
    <property type="term" value="P:antimicrobial humoral immune response mediated by antimicrobial peptide"/>
    <property type="evidence" value="ECO:0007669"/>
    <property type="project" value="TreeGrafter"/>
</dbReference>
<dbReference type="InterPro" id="IPR046350">
    <property type="entry name" value="Cystatin_sf"/>
</dbReference>
<dbReference type="SUPFAM" id="SSF54403">
    <property type="entry name" value="Cystatin/monellin"/>
    <property type="match status" value="1"/>
</dbReference>
<dbReference type="eggNOG" id="ENOG502SAES">
    <property type="taxonomic scope" value="Eukaryota"/>
</dbReference>
<dbReference type="GO" id="GO:0050830">
    <property type="term" value="P:defense response to Gram-positive bacterium"/>
    <property type="evidence" value="ECO:0007669"/>
    <property type="project" value="TreeGrafter"/>
</dbReference>
<evidence type="ECO:0000313" key="7">
    <source>
        <dbReference type="Proteomes" id="UP000007648"/>
    </source>
</evidence>
<dbReference type="PANTHER" id="PTHR10206:SF2">
    <property type="entry name" value="CATHELICIDIN ANTIMICROBIAL PEPTIDE"/>
    <property type="match status" value="1"/>
</dbReference>
<evidence type="ECO:0000256" key="5">
    <source>
        <dbReference type="SAM" id="SignalP"/>
    </source>
</evidence>
<dbReference type="Ensembl" id="ENSSHAT00000000943.2">
    <property type="protein sequence ID" value="ENSSHAP00000000932.2"/>
    <property type="gene ID" value="ENSSHAG00000000832.2"/>
</dbReference>
<dbReference type="STRING" id="9305.ENSSHAP00000000932"/>
<evidence type="ECO:0000256" key="2">
    <source>
        <dbReference type="ARBA" id="ARBA00005320"/>
    </source>
</evidence>
<dbReference type="GO" id="GO:0045087">
    <property type="term" value="P:innate immune response"/>
    <property type="evidence" value="ECO:0007669"/>
    <property type="project" value="TreeGrafter"/>
</dbReference>
<evidence type="ECO:0000256" key="4">
    <source>
        <dbReference type="ARBA" id="ARBA00023157"/>
    </source>
</evidence>
<keyword evidence="3" id="KW-0964">Secreted</keyword>
<proteinExistence type="inferred from homology"/>
<feature type="signal peptide" evidence="5">
    <location>
        <begin position="1"/>
        <end position="27"/>
    </location>
</feature>
<keyword evidence="5" id="KW-0732">Signal</keyword>
<dbReference type="InterPro" id="IPR001894">
    <property type="entry name" value="Cathelicidin-like"/>
</dbReference>
<dbReference type="KEGG" id="shr:100917839"/>
<sequence>MRMQKISNMQIPLLVLGLLSLTLLASAQDGRYEDVVKSFIREYNGKSGTENLFRLSILNLAPGENDDPAAPRPLSFTIAETVCLNAQNRNPDECDFRENGLVKECVGTIALDSTQNSVDISCDGPEKIKRIGLIRLIGKILRGLRRLG</sequence>
<feature type="chain" id="PRO_5029679509" description="Cathelicidin antimicrobial peptide" evidence="5">
    <location>
        <begin position="28"/>
        <end position="148"/>
    </location>
</feature>
<organism evidence="6 7">
    <name type="scientific">Sarcophilus harrisii</name>
    <name type="common">Tasmanian devil</name>
    <name type="synonym">Sarcophilus laniarius</name>
    <dbReference type="NCBI Taxonomy" id="9305"/>
    <lineage>
        <taxon>Eukaryota</taxon>
        <taxon>Metazoa</taxon>
        <taxon>Chordata</taxon>
        <taxon>Craniata</taxon>
        <taxon>Vertebrata</taxon>
        <taxon>Euteleostomi</taxon>
        <taxon>Mammalia</taxon>
        <taxon>Metatheria</taxon>
        <taxon>Dasyuromorphia</taxon>
        <taxon>Dasyuridae</taxon>
        <taxon>Sarcophilus</taxon>
    </lineage>
</organism>
<dbReference type="GeneTree" id="ENSGT00390000000410"/>
<dbReference type="Proteomes" id="UP000007648">
    <property type="component" value="Unassembled WGS sequence"/>
</dbReference>
<dbReference type="GO" id="GO:0001530">
    <property type="term" value="F:lipopolysaccharide binding"/>
    <property type="evidence" value="ECO:0007669"/>
    <property type="project" value="TreeGrafter"/>
</dbReference>
<keyword evidence="4" id="KW-1015">Disulfide bond</keyword>
<dbReference type="OrthoDB" id="9450196at2759"/>